<evidence type="ECO:0000256" key="2">
    <source>
        <dbReference type="ARBA" id="ARBA00005898"/>
    </source>
</evidence>
<keyword evidence="9 12" id="KW-0573">Peptidoglycan synthesis</keyword>
<dbReference type="GO" id="GO:0009252">
    <property type="term" value="P:peptidoglycan biosynthetic process"/>
    <property type="evidence" value="ECO:0007669"/>
    <property type="project" value="UniProtKB-UniRule"/>
</dbReference>
<dbReference type="OrthoDB" id="9800958at2"/>
<feature type="modified residue" description="N6-carboxylysine" evidence="12">
    <location>
        <position position="224"/>
    </location>
</feature>
<dbReference type="GO" id="GO:0000287">
    <property type="term" value="F:magnesium ion binding"/>
    <property type="evidence" value="ECO:0007669"/>
    <property type="project" value="UniProtKB-UniRule"/>
</dbReference>
<dbReference type="Pfam" id="PF02875">
    <property type="entry name" value="Mur_ligase_C"/>
    <property type="match status" value="1"/>
</dbReference>
<keyword evidence="12" id="KW-0460">Magnesium</keyword>
<dbReference type="Proteomes" id="UP000031366">
    <property type="component" value="Unassembled WGS sequence"/>
</dbReference>
<dbReference type="PANTHER" id="PTHR23135">
    <property type="entry name" value="MUR LIGASE FAMILY MEMBER"/>
    <property type="match status" value="1"/>
</dbReference>
<dbReference type="STRING" id="29341.RSJ17_04700"/>
<dbReference type="NCBIfam" id="NF001126">
    <property type="entry name" value="PRK00139.1-4"/>
    <property type="match status" value="1"/>
</dbReference>
<dbReference type="SUPFAM" id="SSF53623">
    <property type="entry name" value="MurD-like peptide ligases, catalytic domain"/>
    <property type="match status" value="1"/>
</dbReference>
<evidence type="ECO:0000259" key="14">
    <source>
        <dbReference type="Pfam" id="PF01225"/>
    </source>
</evidence>
<keyword evidence="5 12" id="KW-0132">Cell division</keyword>
<dbReference type="PROSITE" id="PS01011">
    <property type="entry name" value="FOLYLPOLYGLU_SYNT_1"/>
    <property type="match status" value="1"/>
</dbReference>
<organism evidence="17 18">
    <name type="scientific">Clostridium argentinense CDC 2741</name>
    <dbReference type="NCBI Taxonomy" id="1418104"/>
    <lineage>
        <taxon>Bacteria</taxon>
        <taxon>Bacillati</taxon>
        <taxon>Bacillota</taxon>
        <taxon>Clostridia</taxon>
        <taxon>Eubacteriales</taxon>
        <taxon>Clostridiaceae</taxon>
        <taxon>Clostridium</taxon>
    </lineage>
</organism>
<dbReference type="AlphaFoldDB" id="A0A0C1R2X3"/>
<accession>A0A0C1R2X3</accession>
<keyword evidence="6 12" id="KW-0547">Nucleotide-binding</keyword>
<dbReference type="InterPro" id="IPR004101">
    <property type="entry name" value="Mur_ligase_C"/>
</dbReference>
<reference evidence="17 18" key="1">
    <citation type="journal article" date="2015" name="Infect. Genet. Evol.">
        <title>Genomic sequences of six botulinum neurotoxin-producing strains representing three clostridial species illustrate the mobility and diversity of botulinum neurotoxin genes.</title>
        <authorList>
            <person name="Smith T.J."/>
            <person name="Hill K.K."/>
            <person name="Xie G."/>
            <person name="Foley B.T."/>
            <person name="Williamson C.H."/>
            <person name="Foster J.T."/>
            <person name="Johnson S.L."/>
            <person name="Chertkov O."/>
            <person name="Teshima H."/>
            <person name="Gibbons H.S."/>
            <person name="Johnsky L.A."/>
            <person name="Karavis M.A."/>
            <person name="Smith L.A."/>
        </authorList>
    </citation>
    <scope>NUCLEOTIDE SEQUENCE [LARGE SCALE GENOMIC DNA]</scope>
    <source>
        <strain evidence="17 18">CDC 2741</strain>
    </source>
</reference>
<feature type="binding site" evidence="12">
    <location>
        <position position="381"/>
    </location>
    <ligand>
        <name>meso-2,6-diaminopimelate</name>
        <dbReference type="ChEBI" id="CHEBI:57791"/>
    </ligand>
</feature>
<comment type="catalytic activity">
    <reaction evidence="12">
        <text>UDP-N-acetyl-alpha-D-muramoyl-L-alanyl-D-glutamate + meso-2,6-diaminopimelate + ATP = UDP-N-acetyl-alpha-D-muramoyl-L-alanyl-gamma-D-glutamyl-meso-2,6-diaminopimelate + ADP + phosphate + H(+)</text>
        <dbReference type="Rhea" id="RHEA:23676"/>
        <dbReference type="ChEBI" id="CHEBI:15378"/>
        <dbReference type="ChEBI" id="CHEBI:30616"/>
        <dbReference type="ChEBI" id="CHEBI:43474"/>
        <dbReference type="ChEBI" id="CHEBI:57791"/>
        <dbReference type="ChEBI" id="CHEBI:83900"/>
        <dbReference type="ChEBI" id="CHEBI:83905"/>
        <dbReference type="ChEBI" id="CHEBI:456216"/>
        <dbReference type="EC" id="6.3.2.13"/>
    </reaction>
</comment>
<evidence type="ECO:0000259" key="15">
    <source>
        <dbReference type="Pfam" id="PF02875"/>
    </source>
</evidence>
<feature type="binding site" evidence="12">
    <location>
        <position position="184"/>
    </location>
    <ligand>
        <name>UDP-N-acetyl-alpha-D-muramoyl-L-alanyl-D-glutamate</name>
        <dbReference type="ChEBI" id="CHEBI:83900"/>
    </ligand>
</feature>
<dbReference type="GO" id="GO:0008360">
    <property type="term" value="P:regulation of cell shape"/>
    <property type="evidence" value="ECO:0007669"/>
    <property type="project" value="UniProtKB-KW"/>
</dbReference>
<proteinExistence type="inferred from homology"/>
<feature type="domain" description="Mur ligase C-terminal" evidence="15">
    <location>
        <begin position="332"/>
        <end position="459"/>
    </location>
</feature>
<keyword evidence="11 12" id="KW-0961">Cell wall biogenesis/degradation</keyword>
<comment type="pathway">
    <text evidence="1 12 13">Cell wall biogenesis; peptidoglycan biosynthesis.</text>
</comment>
<evidence type="ECO:0000256" key="8">
    <source>
        <dbReference type="ARBA" id="ARBA00022960"/>
    </source>
</evidence>
<dbReference type="InterPro" id="IPR013221">
    <property type="entry name" value="Mur_ligase_cen"/>
</dbReference>
<dbReference type="Pfam" id="PF01225">
    <property type="entry name" value="Mur_ligase"/>
    <property type="match status" value="1"/>
</dbReference>
<dbReference type="InterPro" id="IPR005761">
    <property type="entry name" value="UDP-N-AcMur-Glu-dNH2Pim_ligase"/>
</dbReference>
<feature type="domain" description="Mur ligase N-terminal catalytic" evidence="14">
    <location>
        <begin position="26"/>
        <end position="98"/>
    </location>
</feature>
<keyword evidence="18" id="KW-1185">Reference proteome</keyword>
<dbReference type="SUPFAM" id="SSF53244">
    <property type="entry name" value="MurD-like peptide ligases, peptide-binding domain"/>
    <property type="match status" value="1"/>
</dbReference>
<feature type="binding site" evidence="12">
    <location>
        <position position="192"/>
    </location>
    <ligand>
        <name>UDP-N-acetyl-alpha-D-muramoyl-L-alanyl-D-glutamate</name>
        <dbReference type="ChEBI" id="CHEBI:83900"/>
    </ligand>
</feature>
<dbReference type="InterPro" id="IPR018109">
    <property type="entry name" value="Folylpolyglutamate_synth_CS"/>
</dbReference>
<feature type="binding site" evidence="12">
    <location>
        <begin position="112"/>
        <end position="118"/>
    </location>
    <ligand>
        <name>ATP</name>
        <dbReference type="ChEBI" id="CHEBI:30616"/>
    </ligand>
</feature>
<comment type="caution">
    <text evidence="12">Lacks conserved residue(s) required for the propagation of feature annotation.</text>
</comment>
<keyword evidence="7 12" id="KW-0067">ATP-binding</keyword>
<dbReference type="InterPro" id="IPR036565">
    <property type="entry name" value="Mur-like_cat_sf"/>
</dbReference>
<dbReference type="Gene3D" id="3.40.1190.10">
    <property type="entry name" value="Mur-like, catalytic domain"/>
    <property type="match status" value="1"/>
</dbReference>
<keyword evidence="10 12" id="KW-0131">Cell cycle</keyword>
<feature type="binding site" evidence="12">
    <location>
        <position position="457"/>
    </location>
    <ligand>
        <name>meso-2,6-diaminopimelate</name>
        <dbReference type="ChEBI" id="CHEBI:57791"/>
    </ligand>
</feature>
<comment type="similarity">
    <text evidence="2 12">Belongs to the MurCDEF family. MurE subfamily.</text>
</comment>
<dbReference type="InterPro" id="IPR035911">
    <property type="entry name" value="MurE/MurF_N"/>
</dbReference>
<feature type="binding site" evidence="12">
    <location>
        <begin position="405"/>
        <end position="408"/>
    </location>
    <ligand>
        <name>meso-2,6-diaminopimelate</name>
        <dbReference type="ChEBI" id="CHEBI:57791"/>
    </ligand>
</feature>
<dbReference type="Gene3D" id="3.40.1390.10">
    <property type="entry name" value="MurE/MurF, N-terminal domain"/>
    <property type="match status" value="1"/>
</dbReference>
<feature type="binding site" evidence="12">
    <location>
        <begin position="157"/>
        <end position="158"/>
    </location>
    <ligand>
        <name>UDP-N-acetyl-alpha-D-muramoyl-L-alanyl-D-glutamate</name>
        <dbReference type="ChEBI" id="CHEBI:83900"/>
    </ligand>
</feature>
<keyword evidence="4 12" id="KW-0436">Ligase</keyword>
<evidence type="ECO:0000256" key="4">
    <source>
        <dbReference type="ARBA" id="ARBA00022598"/>
    </source>
</evidence>
<dbReference type="GO" id="GO:0005524">
    <property type="term" value="F:ATP binding"/>
    <property type="evidence" value="ECO:0007669"/>
    <property type="project" value="UniProtKB-UniRule"/>
</dbReference>
<dbReference type="EMBL" id="AYSO01000020">
    <property type="protein sequence ID" value="KIE44796.1"/>
    <property type="molecule type" value="Genomic_DNA"/>
</dbReference>
<evidence type="ECO:0000256" key="3">
    <source>
        <dbReference type="ARBA" id="ARBA00022490"/>
    </source>
</evidence>
<feature type="domain" description="Mur ligase central" evidence="16">
    <location>
        <begin position="110"/>
        <end position="310"/>
    </location>
</feature>
<dbReference type="NCBIfam" id="TIGR01085">
    <property type="entry name" value="murE"/>
    <property type="match status" value="1"/>
</dbReference>
<comment type="caution">
    <text evidence="17">The sequence shown here is derived from an EMBL/GenBank/DDBJ whole genome shotgun (WGS) entry which is preliminary data.</text>
</comment>
<comment type="subcellular location">
    <subcellularLocation>
        <location evidence="12 13">Cytoplasm</location>
    </subcellularLocation>
</comment>
<evidence type="ECO:0000256" key="12">
    <source>
        <dbReference type="HAMAP-Rule" id="MF_00208"/>
    </source>
</evidence>
<dbReference type="GO" id="GO:0008765">
    <property type="term" value="F:UDP-N-acetylmuramoylalanyl-D-glutamate-2,6-diaminopimelate ligase activity"/>
    <property type="evidence" value="ECO:0007669"/>
    <property type="project" value="UniProtKB-UniRule"/>
</dbReference>
<feature type="binding site" evidence="12">
    <location>
        <position position="461"/>
    </location>
    <ligand>
        <name>meso-2,6-diaminopimelate</name>
        <dbReference type="ChEBI" id="CHEBI:57791"/>
    </ligand>
</feature>
<evidence type="ECO:0000313" key="17">
    <source>
        <dbReference type="EMBL" id="KIE44796.1"/>
    </source>
</evidence>
<dbReference type="HAMAP" id="MF_00208">
    <property type="entry name" value="MurE"/>
    <property type="match status" value="1"/>
</dbReference>
<dbReference type="InterPro" id="IPR000713">
    <property type="entry name" value="Mur_ligase_N"/>
</dbReference>
<keyword evidence="8 12" id="KW-0133">Cell shape</keyword>
<feature type="binding site" evidence="12">
    <location>
        <position position="30"/>
    </location>
    <ligand>
        <name>UDP-N-acetyl-alpha-D-muramoyl-L-alanyl-D-glutamate</name>
        <dbReference type="ChEBI" id="CHEBI:83900"/>
    </ligand>
</feature>
<feature type="short sequence motif" description="Meso-diaminopimelate recognition motif" evidence="12">
    <location>
        <begin position="405"/>
        <end position="408"/>
    </location>
</feature>
<dbReference type="InterPro" id="IPR036615">
    <property type="entry name" value="Mur_ligase_C_dom_sf"/>
</dbReference>
<comment type="PTM">
    <text evidence="12">Carboxylation is probably crucial for Mg(2+) binding and, consequently, for the gamma-phosphate positioning of ATP.</text>
</comment>
<evidence type="ECO:0000256" key="1">
    <source>
        <dbReference type="ARBA" id="ARBA00004752"/>
    </source>
</evidence>
<dbReference type="PANTHER" id="PTHR23135:SF4">
    <property type="entry name" value="UDP-N-ACETYLMURAMOYL-L-ALANYL-D-GLUTAMATE--2,6-DIAMINOPIMELATE LIGASE MURE HOMOLOG, CHLOROPLASTIC"/>
    <property type="match status" value="1"/>
</dbReference>
<protein>
    <recommendedName>
        <fullName evidence="12">UDP-N-acetylmuramoyl-L-alanyl-D-glutamate--2,6-diaminopimelate ligase</fullName>
        <ecNumber evidence="12">6.3.2.13</ecNumber>
    </recommendedName>
    <alternativeName>
        <fullName evidence="12">Meso-A2pm-adding enzyme</fullName>
    </alternativeName>
    <alternativeName>
        <fullName evidence="12">Meso-diaminopimelate-adding enzyme</fullName>
    </alternativeName>
    <alternativeName>
        <fullName evidence="12">UDP-MurNAc-L-Ala-D-Glu:meso-diaminopimelate ligase</fullName>
    </alternativeName>
    <alternativeName>
        <fullName evidence="12">UDP-MurNAc-tripeptide synthetase</fullName>
    </alternativeName>
    <alternativeName>
        <fullName evidence="12">UDP-N-acetylmuramyl-tripeptide synthetase</fullName>
    </alternativeName>
</protein>
<evidence type="ECO:0000256" key="13">
    <source>
        <dbReference type="RuleBase" id="RU004135"/>
    </source>
</evidence>
<name>A0A0C1R2X3_9CLOT</name>
<dbReference type="EC" id="6.3.2.13" evidence="12"/>
<sequence>MNIKDLLIKIDYDILKGNDNAEVCEIAYDSRRVTKKNSLFVCIEGFKEDGHKFIDDAIKNGATSILVEKEIKINSENANVIKVKNARKVLSKISSAFYNEPSKELNLVGITGTNGKTSVSIIISNILENLGRKVGTIGIIDNRIGNKILEVEKNTPTTPESLELQMLLRKMSEEKVQDVIMEVSSMALELYRVDNCIFDIGVFTNLSQDHLDDHKTMENYKNAKLKLFTKCKYAVVNIDDSVSKDIINTATAKIFTYGINNSADLMANDIRLSPDGARFKISFNSEEKEVVIKIPGLFSVYNSLAAIAVCLHLGLILDDIILALQDIKTIRGRAEAINTEDGYTVIVDYAHSPDALKNILTTVKGFVRGKVITVFGCGGDRDKTKRPIMGKIAGENSQFCIITSDNPRTEEPLQILYNIEDGIKETQCSYKKILDRKEAIYFAMDNAKLGDVIVIAGKGHETYQILKDRTIKFDDMEVVKEYLKKKVSAE</sequence>
<dbReference type="RefSeq" id="WP_039636203.1">
    <property type="nucleotide sequence ID" value="NZ_AYSO01000020.1"/>
</dbReference>
<dbReference type="GO" id="GO:0004326">
    <property type="term" value="F:tetrahydrofolylpolyglutamate synthase activity"/>
    <property type="evidence" value="ECO:0007669"/>
    <property type="project" value="InterPro"/>
</dbReference>
<dbReference type="Pfam" id="PF08245">
    <property type="entry name" value="Mur_ligase_M"/>
    <property type="match status" value="1"/>
</dbReference>
<evidence type="ECO:0000259" key="16">
    <source>
        <dbReference type="Pfam" id="PF08245"/>
    </source>
</evidence>
<dbReference type="NCBIfam" id="NF001124">
    <property type="entry name" value="PRK00139.1-2"/>
    <property type="match status" value="1"/>
</dbReference>
<evidence type="ECO:0000313" key="18">
    <source>
        <dbReference type="Proteomes" id="UP000031366"/>
    </source>
</evidence>
<dbReference type="SUPFAM" id="SSF63418">
    <property type="entry name" value="MurE/MurF N-terminal domain"/>
    <property type="match status" value="1"/>
</dbReference>
<dbReference type="GO" id="GO:0071555">
    <property type="term" value="P:cell wall organization"/>
    <property type="evidence" value="ECO:0007669"/>
    <property type="project" value="UniProtKB-KW"/>
</dbReference>
<evidence type="ECO:0000256" key="6">
    <source>
        <dbReference type="ARBA" id="ARBA00022741"/>
    </source>
</evidence>
<gene>
    <name evidence="12 17" type="primary">murE</name>
    <name evidence="17" type="ORF">U732_380</name>
</gene>
<evidence type="ECO:0000256" key="11">
    <source>
        <dbReference type="ARBA" id="ARBA00023316"/>
    </source>
</evidence>
<comment type="cofactor">
    <cofactor evidence="12">
        <name>Mg(2+)</name>
        <dbReference type="ChEBI" id="CHEBI:18420"/>
    </cofactor>
</comment>
<evidence type="ECO:0000256" key="5">
    <source>
        <dbReference type="ARBA" id="ARBA00022618"/>
    </source>
</evidence>
<dbReference type="Gene3D" id="3.90.190.20">
    <property type="entry name" value="Mur ligase, C-terminal domain"/>
    <property type="match status" value="1"/>
</dbReference>
<evidence type="ECO:0000256" key="7">
    <source>
        <dbReference type="ARBA" id="ARBA00022840"/>
    </source>
</evidence>
<evidence type="ECO:0000256" key="10">
    <source>
        <dbReference type="ARBA" id="ARBA00023306"/>
    </source>
</evidence>
<dbReference type="GO" id="GO:0051301">
    <property type="term" value="P:cell division"/>
    <property type="evidence" value="ECO:0007669"/>
    <property type="project" value="UniProtKB-KW"/>
</dbReference>
<evidence type="ECO:0000256" key="9">
    <source>
        <dbReference type="ARBA" id="ARBA00022984"/>
    </source>
</evidence>
<dbReference type="UniPathway" id="UPA00219"/>
<keyword evidence="3 12" id="KW-0963">Cytoplasm</keyword>
<comment type="function">
    <text evidence="12">Catalyzes the addition of meso-diaminopimelic acid to the nucleotide precursor UDP-N-acetylmuramoyl-L-alanyl-D-glutamate (UMAG) in the biosynthesis of bacterial cell-wall peptidoglycan.</text>
</comment>
<dbReference type="GO" id="GO:0005737">
    <property type="term" value="C:cytoplasm"/>
    <property type="evidence" value="ECO:0007669"/>
    <property type="project" value="UniProtKB-SubCell"/>
</dbReference>